<proteinExistence type="predicted"/>
<name>A0A2H3EQU3_ARMGA</name>
<dbReference type="OrthoDB" id="5555533at2759"/>
<dbReference type="STRING" id="47427.A0A2H3EQU3"/>
<organism evidence="1 2">
    <name type="scientific">Armillaria gallica</name>
    <name type="common">Bulbous honey fungus</name>
    <name type="synonym">Armillaria bulbosa</name>
    <dbReference type="NCBI Taxonomy" id="47427"/>
    <lineage>
        <taxon>Eukaryota</taxon>
        <taxon>Fungi</taxon>
        <taxon>Dikarya</taxon>
        <taxon>Basidiomycota</taxon>
        <taxon>Agaricomycotina</taxon>
        <taxon>Agaricomycetes</taxon>
        <taxon>Agaricomycetidae</taxon>
        <taxon>Agaricales</taxon>
        <taxon>Marasmiineae</taxon>
        <taxon>Physalacriaceae</taxon>
        <taxon>Armillaria</taxon>
    </lineage>
</organism>
<dbReference type="AlphaFoldDB" id="A0A2H3EQU3"/>
<dbReference type="InParanoid" id="A0A2H3EQU3"/>
<reference evidence="2" key="1">
    <citation type="journal article" date="2017" name="Nat. Ecol. Evol.">
        <title>Genome expansion and lineage-specific genetic innovations in the forest pathogenic fungi Armillaria.</title>
        <authorList>
            <person name="Sipos G."/>
            <person name="Prasanna A.N."/>
            <person name="Walter M.C."/>
            <person name="O'Connor E."/>
            <person name="Balint B."/>
            <person name="Krizsan K."/>
            <person name="Kiss B."/>
            <person name="Hess J."/>
            <person name="Varga T."/>
            <person name="Slot J."/>
            <person name="Riley R."/>
            <person name="Boka B."/>
            <person name="Rigling D."/>
            <person name="Barry K."/>
            <person name="Lee J."/>
            <person name="Mihaltcheva S."/>
            <person name="LaButti K."/>
            <person name="Lipzen A."/>
            <person name="Waldron R."/>
            <person name="Moloney N.M."/>
            <person name="Sperisen C."/>
            <person name="Kredics L."/>
            <person name="Vagvoelgyi C."/>
            <person name="Patrignani A."/>
            <person name="Fitzpatrick D."/>
            <person name="Nagy I."/>
            <person name="Doyle S."/>
            <person name="Anderson J.B."/>
            <person name="Grigoriev I.V."/>
            <person name="Gueldener U."/>
            <person name="Muensterkoetter M."/>
            <person name="Nagy L.G."/>
        </authorList>
    </citation>
    <scope>NUCLEOTIDE SEQUENCE [LARGE SCALE GENOMIC DNA]</scope>
    <source>
        <strain evidence="2">Ar21-2</strain>
    </source>
</reference>
<dbReference type="EMBL" id="KZ293646">
    <property type="protein sequence ID" value="PBL01227.1"/>
    <property type="molecule type" value="Genomic_DNA"/>
</dbReference>
<dbReference type="InterPro" id="IPR037652">
    <property type="entry name" value="Mim2"/>
</dbReference>
<dbReference type="OMA" id="WSYWAYA"/>
<dbReference type="GO" id="GO:0045040">
    <property type="term" value="P:protein insertion into mitochondrial outer membrane"/>
    <property type="evidence" value="ECO:0007669"/>
    <property type="project" value="InterPro"/>
</dbReference>
<evidence type="ECO:0000313" key="2">
    <source>
        <dbReference type="Proteomes" id="UP000217790"/>
    </source>
</evidence>
<dbReference type="Pfam" id="PF19117">
    <property type="entry name" value="Mim2"/>
    <property type="match status" value="1"/>
</dbReference>
<dbReference type="GO" id="GO:0005741">
    <property type="term" value="C:mitochondrial outer membrane"/>
    <property type="evidence" value="ECO:0007669"/>
    <property type="project" value="TreeGrafter"/>
</dbReference>
<accession>A0A2H3EQU3</accession>
<dbReference type="FunCoup" id="A0A2H3EQU3">
    <property type="interactions" value="1"/>
</dbReference>
<keyword evidence="2" id="KW-1185">Reference proteome</keyword>
<protein>
    <submittedName>
        <fullName evidence="1">Uncharacterized protein</fullName>
    </submittedName>
</protein>
<dbReference type="Proteomes" id="UP000217790">
    <property type="component" value="Unassembled WGS sequence"/>
</dbReference>
<dbReference type="GO" id="GO:0070096">
    <property type="term" value="P:mitochondrial outer membrane translocase complex assembly"/>
    <property type="evidence" value="ECO:0007669"/>
    <property type="project" value="InterPro"/>
</dbReference>
<dbReference type="PANTHER" id="PTHR28230:SF1">
    <property type="entry name" value="MITOCHONDRIAL IMPORT PROTEIN 2"/>
    <property type="match status" value="1"/>
</dbReference>
<evidence type="ECO:0000313" key="1">
    <source>
        <dbReference type="EMBL" id="PBL01227.1"/>
    </source>
</evidence>
<dbReference type="PANTHER" id="PTHR28230">
    <property type="entry name" value="CHROMOSOME 1, WHOLE GENOME SHOTGUN SEQUENCE"/>
    <property type="match status" value="1"/>
</dbReference>
<gene>
    <name evidence="1" type="ORF">ARMGADRAFT_1007251</name>
</gene>
<sequence>MSDTVSDISLDDLSERSFGSAEYQLAQQEWEESIHQLQQLFSIVLLPLLGRYLGRKWSYWAYSRYIGVGLRG</sequence>
<feature type="non-terminal residue" evidence="1">
    <location>
        <position position="72"/>
    </location>
</feature>